<proteinExistence type="predicted"/>
<feature type="domain" description="DUF5106" evidence="2">
    <location>
        <begin position="54"/>
        <end position="182"/>
    </location>
</feature>
<reference evidence="3 4" key="1">
    <citation type="journal article" date="2025" name="Int. J. Syst. Evol. Microbiol.">
        <title>Desulfovibrio falkowii sp. nov., Porphyromonas miyakawae sp. nov., Mediterraneibacter flintii sp. nov. and Owariibacterium komagatae gen. nov., sp. nov., isolated from human faeces.</title>
        <authorList>
            <person name="Hamaguchi T."/>
            <person name="Ohara M."/>
            <person name="Hisatomi A."/>
            <person name="Sekiguchi K."/>
            <person name="Takeda J.I."/>
            <person name="Ueyama J."/>
            <person name="Ito M."/>
            <person name="Nishiwaki H."/>
            <person name="Ogi T."/>
            <person name="Hirayama M."/>
            <person name="Ohkuma M."/>
            <person name="Sakamoto M."/>
            <person name="Ohno K."/>
        </authorList>
    </citation>
    <scope>NUCLEOTIDE SEQUENCE [LARGE SCALE GENOMIC DNA]</scope>
    <source>
        <strain evidence="3 4">13CB11C</strain>
    </source>
</reference>
<gene>
    <name evidence="3" type="ORF">Tsumi_11770</name>
</gene>
<evidence type="ECO:0000259" key="2">
    <source>
        <dbReference type="Pfam" id="PF17127"/>
    </source>
</evidence>
<sequence>MGKTHIAGLRMTALVWVSCVVLCLVGLSCKGRSVSAQRPLAVDTLYRAYVPPLPPRTLADAEARALWYVKHYWDDCNFYDSQALLAHKELLRKNVEDLVFAAIQLPVDSVAESLVKPLKASDGDLLIFFADAMGELLYAEGRAPKRYEPYYLPILKELSVSAKVDLARSERAKFLYKMLSRNSLGSHAEGFLSVDTLGQMRSLKSFEGKPALMIFFAPGCEHCRKMTKKIERSRIIRQLVTSGELALLYVYPFPYEDIFLSGVEELPSFTTYYGYNKDGRILRENLYNIEETPVLYMLNKEGVVLLKNASFEELEQFLKNDFKAHISL</sequence>
<dbReference type="InterPro" id="IPR036249">
    <property type="entry name" value="Thioredoxin-like_sf"/>
</dbReference>
<dbReference type="PROSITE" id="PS51257">
    <property type="entry name" value="PROKAR_LIPOPROTEIN"/>
    <property type="match status" value="1"/>
</dbReference>
<name>A0ABQ0E319_9PORP</name>
<evidence type="ECO:0000256" key="1">
    <source>
        <dbReference type="ARBA" id="ARBA00023284"/>
    </source>
</evidence>
<organism evidence="3 4">
    <name type="scientific">Porphyromonas miyakawae</name>
    <dbReference type="NCBI Taxonomy" id="3137470"/>
    <lineage>
        <taxon>Bacteria</taxon>
        <taxon>Pseudomonadati</taxon>
        <taxon>Bacteroidota</taxon>
        <taxon>Bacteroidia</taxon>
        <taxon>Bacteroidales</taxon>
        <taxon>Porphyromonadaceae</taxon>
        <taxon>Porphyromonas</taxon>
    </lineage>
</organism>
<dbReference type="Pfam" id="PF17127">
    <property type="entry name" value="DUF5106"/>
    <property type="match status" value="1"/>
</dbReference>
<dbReference type="PROSITE" id="PS00194">
    <property type="entry name" value="THIOREDOXIN_1"/>
    <property type="match status" value="1"/>
</dbReference>
<dbReference type="Gene3D" id="3.40.30.10">
    <property type="entry name" value="Glutaredoxin"/>
    <property type="match status" value="1"/>
</dbReference>
<comment type="caution">
    <text evidence="3">The sequence shown here is derived from an EMBL/GenBank/DDBJ whole genome shotgun (WGS) entry which is preliminary data.</text>
</comment>
<dbReference type="InterPro" id="IPR017937">
    <property type="entry name" value="Thioredoxin_CS"/>
</dbReference>
<dbReference type="SUPFAM" id="SSF52833">
    <property type="entry name" value="Thioredoxin-like"/>
    <property type="match status" value="1"/>
</dbReference>
<keyword evidence="4" id="KW-1185">Reference proteome</keyword>
<accession>A0ABQ0E319</accession>
<evidence type="ECO:0000313" key="4">
    <source>
        <dbReference type="Proteomes" id="UP001628220"/>
    </source>
</evidence>
<dbReference type="InterPro" id="IPR033395">
    <property type="entry name" value="DUF5106"/>
</dbReference>
<keyword evidence="1" id="KW-0676">Redox-active center</keyword>
<dbReference type="Proteomes" id="UP001628220">
    <property type="component" value="Unassembled WGS sequence"/>
</dbReference>
<dbReference type="RefSeq" id="WP_411915842.1">
    <property type="nucleotide sequence ID" value="NZ_BAAFSF010000004.1"/>
</dbReference>
<dbReference type="EMBL" id="BAAFSF010000004">
    <property type="protein sequence ID" value="GAB1252071.1"/>
    <property type="molecule type" value="Genomic_DNA"/>
</dbReference>
<evidence type="ECO:0000313" key="3">
    <source>
        <dbReference type="EMBL" id="GAB1252071.1"/>
    </source>
</evidence>
<protein>
    <submittedName>
        <fullName evidence="3">DUF5106 domain-containing protein</fullName>
    </submittedName>
</protein>